<gene>
    <name evidence="9" type="primary">WBGene00304843</name>
</gene>
<comment type="subcellular location">
    <subcellularLocation>
        <location evidence="1">Cytoplasm</location>
        <location evidence="1">Cytosol</location>
    </subcellularLocation>
</comment>
<dbReference type="SMART" id="SM00849">
    <property type="entry name" value="Lactamase_B"/>
    <property type="match status" value="1"/>
</dbReference>
<feature type="region of interest" description="Disordered" evidence="7">
    <location>
        <begin position="180"/>
        <end position="226"/>
    </location>
</feature>
<reference evidence="10" key="1">
    <citation type="journal article" date="2008" name="Nat. Genet.">
        <title>The Pristionchus pacificus genome provides a unique perspective on nematode lifestyle and parasitism.</title>
        <authorList>
            <person name="Dieterich C."/>
            <person name="Clifton S.W."/>
            <person name="Schuster L.N."/>
            <person name="Chinwalla A."/>
            <person name="Delehaunty K."/>
            <person name="Dinkelacker I."/>
            <person name="Fulton L."/>
            <person name="Fulton R."/>
            <person name="Godfrey J."/>
            <person name="Minx P."/>
            <person name="Mitreva M."/>
            <person name="Roeseler W."/>
            <person name="Tian H."/>
            <person name="Witte H."/>
            <person name="Yang S.P."/>
            <person name="Wilson R.K."/>
            <person name="Sommer R.J."/>
        </authorList>
    </citation>
    <scope>NUCLEOTIDE SEQUENCE [LARGE SCALE GENOMIC DNA]</scope>
    <source>
        <strain evidence="10">PS312</strain>
    </source>
</reference>
<reference evidence="9" key="2">
    <citation type="submission" date="2022-06" db="UniProtKB">
        <authorList>
            <consortium name="EnsemblMetazoa"/>
        </authorList>
    </citation>
    <scope>IDENTIFICATION</scope>
    <source>
        <strain evidence="9">PS312</strain>
    </source>
</reference>
<dbReference type="Pfam" id="PF00753">
    <property type="entry name" value="Lactamase_B"/>
    <property type="match status" value="1"/>
</dbReference>
<dbReference type="InterPro" id="IPR039344">
    <property type="entry name" value="MBLAC1"/>
</dbReference>
<dbReference type="AlphaFoldDB" id="A0A8R1V3F6"/>
<evidence type="ECO:0000256" key="4">
    <source>
        <dbReference type="ARBA" id="ARBA00032988"/>
    </source>
</evidence>
<name>A0A8R1V3F6_PRIPA</name>
<evidence type="ECO:0000259" key="8">
    <source>
        <dbReference type="SMART" id="SM00849"/>
    </source>
</evidence>
<protein>
    <recommendedName>
        <fullName evidence="3">Metallo-beta-lactamase domain-containing protein 1</fullName>
    </recommendedName>
    <alternativeName>
        <fullName evidence="4">Endoribonuclease MBLAC1</fullName>
    </alternativeName>
</protein>
<evidence type="ECO:0000256" key="6">
    <source>
        <dbReference type="ARBA" id="ARBA00045869"/>
    </source>
</evidence>
<evidence type="ECO:0000256" key="7">
    <source>
        <dbReference type="SAM" id="MobiDB-lite"/>
    </source>
</evidence>
<comment type="function">
    <text evidence="6">Endoribonuclease that catalyzes the hydrolysis of histone-coding pre-mRNA 3'-end. Involved in histone pre-mRNA processing during the S-phase of the cell cycle, which is required for entering/progressing through S-phase. Cleaves histone pre-mRNA at a major and a minor cleavage site after the 5'-ACCCA-3' and the 5'-ACCCACA-3' sequence, respectively, and located downstream of the stem-loop. May require the presence of the HDE element located at the histone pre-RNA 3'-end to avoid non-specific cleavage.</text>
</comment>
<evidence type="ECO:0000256" key="5">
    <source>
        <dbReference type="ARBA" id="ARBA00044690"/>
    </source>
</evidence>
<accession>A0A8R1V3F6</accession>
<evidence type="ECO:0000256" key="1">
    <source>
        <dbReference type="ARBA" id="ARBA00004514"/>
    </source>
</evidence>
<dbReference type="InterPro" id="IPR036866">
    <property type="entry name" value="RibonucZ/Hydroxyglut_hydro"/>
</dbReference>
<evidence type="ECO:0000256" key="2">
    <source>
        <dbReference type="ARBA" id="ARBA00011738"/>
    </source>
</evidence>
<sequence>MRNIDRSRGVIFDLSVIFALAAYLIATSHALQVGDRFFLDDSIASELEDWEVRWLRDAVRRGRAFVSKGIQRNGEIEDDDWESFVRSVQAKNAAASRPAAIPAAESSFMGSFGGAPGPSISIGPSGSGPVSAFSGSGPVSTIPGVSSAGQDTLFFGNFDPNQFMQPVVVQQQHPNLQQLQQSERPVPMTPPPSHQPHRPRPIPRRITTTTHRPPPPSRSEPTDEEYAQLNSLDSILRTLISRRQQIIADEDGLDLQQLQQPTAARTTTTTAAAAAARKRRPMRPLKNIITEETVKDRKKATAHHSNLPGHPPNEWVMMNPDDDDPEGEDSRVPDQLPVPTVLQEREQLPAVLHDQQEHVIDRVEEMNESIDSLHTADPEEEKIRALSNELTDLIMKMKRRKKEPKVKKKPAKARVIVIRNGTAEGLANRQYNLIATITLIRDGGKNILVDTGLATDINGRTEMIRRLESLGVPTPAVHVVVSTHGHPDHAGNSHLFPDAVHYHGWYVHERTVFNLSNLFDSDREQISPSVSLLRTPGHTSEDVSVLIRDGVDEYGSPLGNVAVAGDVFVRREDIENDREWVPLSADVKSQALSRRTLLCKSDCIVPGHGPPFRVDSQLRAHFKC</sequence>
<dbReference type="SUPFAM" id="SSF56281">
    <property type="entry name" value="Metallo-hydrolase/oxidoreductase"/>
    <property type="match status" value="1"/>
</dbReference>
<dbReference type="PANTHER" id="PTHR23200">
    <property type="entry name" value="METALLO-BETA-LACTAMASE DOMAIN-CONTAINING PROTEIN 1"/>
    <property type="match status" value="1"/>
</dbReference>
<dbReference type="Proteomes" id="UP000005239">
    <property type="component" value="Unassembled WGS sequence"/>
</dbReference>
<comment type="catalytic activity">
    <reaction evidence="5">
        <text>a ribonucleotidyl-ribonucleotide-RNA + H2O = a 3'-end ribonucleotide-RNA + a 5'-end 5'-phospho-ribonucleoside-RNA + H(+)</text>
        <dbReference type="Rhea" id="RHEA:68096"/>
        <dbReference type="Rhea" id="RHEA-COMP:15179"/>
        <dbReference type="Rhea" id="RHEA-COMP:17355"/>
        <dbReference type="Rhea" id="RHEA-COMP:17428"/>
        <dbReference type="ChEBI" id="CHEBI:15377"/>
        <dbReference type="ChEBI" id="CHEBI:15378"/>
        <dbReference type="ChEBI" id="CHEBI:74896"/>
        <dbReference type="ChEBI" id="CHEBI:138282"/>
        <dbReference type="ChEBI" id="CHEBI:173118"/>
    </reaction>
    <physiologicalReaction direction="left-to-right" evidence="5">
        <dbReference type="Rhea" id="RHEA:68097"/>
    </physiologicalReaction>
</comment>
<keyword evidence="10" id="KW-1185">Reference proteome</keyword>
<proteinExistence type="predicted"/>
<evidence type="ECO:0000256" key="3">
    <source>
        <dbReference type="ARBA" id="ARBA00014856"/>
    </source>
</evidence>
<dbReference type="OrthoDB" id="10250730at2759"/>
<evidence type="ECO:0000313" key="9">
    <source>
        <dbReference type="EnsemblMetazoa" id="PPA46989.1"/>
    </source>
</evidence>
<dbReference type="GO" id="GO:0005829">
    <property type="term" value="C:cytosol"/>
    <property type="evidence" value="ECO:0007669"/>
    <property type="project" value="UniProtKB-SubCell"/>
</dbReference>
<dbReference type="PANTHER" id="PTHR23200:SF48">
    <property type="entry name" value="METALLO-BETA-LACTAMASE DOMAIN-CONTAINING PROTEIN 1"/>
    <property type="match status" value="1"/>
</dbReference>
<dbReference type="Gene3D" id="3.60.15.10">
    <property type="entry name" value="Ribonuclease Z/Hydroxyacylglutathione hydrolase-like"/>
    <property type="match status" value="1"/>
</dbReference>
<comment type="subunit">
    <text evidence="2">Homodimer.</text>
</comment>
<evidence type="ECO:0000313" key="10">
    <source>
        <dbReference type="Proteomes" id="UP000005239"/>
    </source>
</evidence>
<dbReference type="CDD" id="cd07711">
    <property type="entry name" value="MBLAC1-like_MBL-fold"/>
    <property type="match status" value="1"/>
</dbReference>
<feature type="region of interest" description="Disordered" evidence="7">
    <location>
        <begin position="293"/>
        <end position="332"/>
    </location>
</feature>
<feature type="domain" description="Metallo-beta-lactamase" evidence="8">
    <location>
        <begin position="434"/>
        <end position="608"/>
    </location>
</feature>
<organism evidence="9 10">
    <name type="scientific">Pristionchus pacificus</name>
    <name type="common">Parasitic nematode worm</name>
    <dbReference type="NCBI Taxonomy" id="54126"/>
    <lineage>
        <taxon>Eukaryota</taxon>
        <taxon>Metazoa</taxon>
        <taxon>Ecdysozoa</taxon>
        <taxon>Nematoda</taxon>
        <taxon>Chromadorea</taxon>
        <taxon>Rhabditida</taxon>
        <taxon>Rhabditina</taxon>
        <taxon>Diplogasteromorpha</taxon>
        <taxon>Diplogasteroidea</taxon>
        <taxon>Neodiplogasteridae</taxon>
        <taxon>Pristionchus</taxon>
    </lineage>
</organism>
<dbReference type="InterPro" id="IPR001279">
    <property type="entry name" value="Metallo-B-lactamas"/>
</dbReference>
<dbReference type="EnsemblMetazoa" id="PPA46989.1">
    <property type="protein sequence ID" value="PPA46989.1"/>
    <property type="gene ID" value="WBGene00304843"/>
</dbReference>